<name>A0A4Y6PXF1_PERCE</name>
<sequence length="416" mass="45905">MPVHSKKVTFQGAHETSLDARLDMPDGEPEACALFAHCFTCSKDLFIVSQISRHLADKGIAVLRFDFTGLGHSEGEFENTNFSSNVADLVAAAEFMEAEYEAPSILIGHSFGGTAVLKAAADIPQAKAVCTIGSPFDPAHVEQVFKDKLSEIEEEGSADVEIAGRTFSVEKHFLDDIRSTEMEGAIGELKRPLLIFHSPQDKVVGVDNARLIFQAAKHPKSFISLDGADHLLSNKRDAQYVAETLAAWSTRYVQYRRELTDEEREALGEPRPDEALVAETGEGKFMNHVIVGRHHFFADEPASVGGNDAGPDPYDLVAAALGACTSMTLRMYAERKGWPLERVQVRVNHDKIHAGDCAHCEKEKGKIDKLTRAIRVEGDLDDAQRKRLLEIADRCPVHQTLRRENVIESSLESDLE</sequence>
<evidence type="ECO:0000259" key="1">
    <source>
        <dbReference type="Pfam" id="PF12146"/>
    </source>
</evidence>
<gene>
    <name evidence="2" type="ORF">FIV42_19285</name>
</gene>
<dbReference type="InterPro" id="IPR022742">
    <property type="entry name" value="Hydrolase_4"/>
</dbReference>
<organism evidence="2 3">
    <name type="scientific">Persicimonas caeni</name>
    <dbReference type="NCBI Taxonomy" id="2292766"/>
    <lineage>
        <taxon>Bacteria</taxon>
        <taxon>Deltaproteobacteria</taxon>
        <taxon>Bradymonadales</taxon>
        <taxon>Bradymonadaceae</taxon>
        <taxon>Persicimonas</taxon>
    </lineage>
</organism>
<keyword evidence="3" id="KW-1185">Reference proteome</keyword>
<dbReference type="InterPro" id="IPR003718">
    <property type="entry name" value="OsmC/Ohr_fam"/>
</dbReference>
<protein>
    <submittedName>
        <fullName evidence="2">OsmC family protein</fullName>
    </submittedName>
</protein>
<dbReference type="SUPFAM" id="SSF82784">
    <property type="entry name" value="OsmC-like"/>
    <property type="match status" value="1"/>
</dbReference>
<reference evidence="2 3" key="1">
    <citation type="submission" date="2019-06" db="EMBL/GenBank/DDBJ databases">
        <title>Persicimonas caeni gen. nov., sp. nov., a predatory bacterium isolated from solar saltern.</title>
        <authorList>
            <person name="Wang S."/>
        </authorList>
    </citation>
    <scope>NUCLEOTIDE SEQUENCE [LARGE SCALE GENOMIC DNA]</scope>
    <source>
        <strain evidence="2 3">YN101</strain>
    </source>
</reference>
<dbReference type="Gene3D" id="3.30.300.20">
    <property type="match status" value="1"/>
</dbReference>
<dbReference type="Pfam" id="PF12146">
    <property type="entry name" value="Hydrolase_4"/>
    <property type="match status" value="1"/>
</dbReference>
<dbReference type="AlphaFoldDB" id="A0A4Y6PXF1"/>
<accession>A0A5B8Y8V4</accession>
<dbReference type="InterPro" id="IPR036102">
    <property type="entry name" value="OsmC/Ohrsf"/>
</dbReference>
<feature type="domain" description="Serine aminopeptidase S33" evidence="1">
    <location>
        <begin position="49"/>
        <end position="136"/>
    </location>
</feature>
<evidence type="ECO:0000313" key="2">
    <source>
        <dbReference type="EMBL" id="QDG52809.1"/>
    </source>
</evidence>
<dbReference type="Gene3D" id="3.40.50.1820">
    <property type="entry name" value="alpha/beta hydrolase"/>
    <property type="match status" value="1"/>
</dbReference>
<dbReference type="Proteomes" id="UP000315995">
    <property type="component" value="Chromosome"/>
</dbReference>
<evidence type="ECO:0000313" key="3">
    <source>
        <dbReference type="Proteomes" id="UP000315995"/>
    </source>
</evidence>
<dbReference type="OrthoDB" id="9789573at2"/>
<dbReference type="SUPFAM" id="SSF53474">
    <property type="entry name" value="alpha/beta-Hydrolases"/>
    <property type="match status" value="1"/>
</dbReference>
<dbReference type="PANTHER" id="PTHR39624:SF2">
    <property type="entry name" value="OSMC-LIKE PROTEIN"/>
    <property type="match status" value="1"/>
</dbReference>
<dbReference type="RefSeq" id="WP_141199272.1">
    <property type="nucleotide sequence ID" value="NZ_CP041186.1"/>
</dbReference>
<dbReference type="EMBL" id="CP041186">
    <property type="protein sequence ID" value="QDG52809.1"/>
    <property type="molecule type" value="Genomic_DNA"/>
</dbReference>
<proteinExistence type="predicted"/>
<accession>A0A4Y6PXF1</accession>
<dbReference type="InterPro" id="IPR015946">
    <property type="entry name" value="KH_dom-like_a/b"/>
</dbReference>
<dbReference type="PANTHER" id="PTHR39624">
    <property type="entry name" value="PROTEIN INVOLVED IN RIMO-MEDIATED BETA-METHYLTHIOLATION OF RIBOSOMAL PROTEIN S12 YCAO"/>
    <property type="match status" value="1"/>
</dbReference>
<dbReference type="InterPro" id="IPR029058">
    <property type="entry name" value="AB_hydrolase_fold"/>
</dbReference>
<dbReference type="Pfam" id="PF02566">
    <property type="entry name" value="OsmC"/>
    <property type="match status" value="1"/>
</dbReference>